<name>A0A2P5BKY2_PARAD</name>
<proteinExistence type="predicted"/>
<organism evidence="1 2">
    <name type="scientific">Parasponia andersonii</name>
    <name type="common">Sponia andersonii</name>
    <dbReference type="NCBI Taxonomy" id="3476"/>
    <lineage>
        <taxon>Eukaryota</taxon>
        <taxon>Viridiplantae</taxon>
        <taxon>Streptophyta</taxon>
        <taxon>Embryophyta</taxon>
        <taxon>Tracheophyta</taxon>
        <taxon>Spermatophyta</taxon>
        <taxon>Magnoliopsida</taxon>
        <taxon>eudicotyledons</taxon>
        <taxon>Gunneridae</taxon>
        <taxon>Pentapetalae</taxon>
        <taxon>rosids</taxon>
        <taxon>fabids</taxon>
        <taxon>Rosales</taxon>
        <taxon>Cannabaceae</taxon>
        <taxon>Parasponia</taxon>
    </lineage>
</organism>
<reference evidence="2" key="1">
    <citation type="submission" date="2016-06" db="EMBL/GenBank/DDBJ databases">
        <title>Parallel loss of symbiosis genes in relatives of nitrogen-fixing non-legume Parasponia.</title>
        <authorList>
            <person name="Van Velzen R."/>
            <person name="Holmer R."/>
            <person name="Bu F."/>
            <person name="Rutten L."/>
            <person name="Van Zeijl A."/>
            <person name="Liu W."/>
            <person name="Santuari L."/>
            <person name="Cao Q."/>
            <person name="Sharma T."/>
            <person name="Shen D."/>
            <person name="Roswanjaya Y."/>
            <person name="Wardhani T."/>
            <person name="Kalhor M.S."/>
            <person name="Jansen J."/>
            <person name="Van den Hoogen J."/>
            <person name="Gungor B."/>
            <person name="Hartog M."/>
            <person name="Hontelez J."/>
            <person name="Verver J."/>
            <person name="Yang W.-C."/>
            <person name="Schijlen E."/>
            <person name="Repin R."/>
            <person name="Schilthuizen M."/>
            <person name="Schranz E."/>
            <person name="Heidstra R."/>
            <person name="Miyata K."/>
            <person name="Fedorova E."/>
            <person name="Kohlen W."/>
            <person name="Bisseling T."/>
            <person name="Smit S."/>
            <person name="Geurts R."/>
        </authorList>
    </citation>
    <scope>NUCLEOTIDE SEQUENCE [LARGE SCALE GENOMIC DNA]</scope>
    <source>
        <strain evidence="2">cv. WU1-14</strain>
    </source>
</reference>
<dbReference type="EMBL" id="JXTB01000260">
    <property type="protein sequence ID" value="PON49472.1"/>
    <property type="molecule type" value="Genomic_DNA"/>
</dbReference>
<feature type="non-terminal residue" evidence="1">
    <location>
        <position position="50"/>
    </location>
</feature>
<keyword evidence="2" id="KW-1185">Reference proteome</keyword>
<dbReference type="Proteomes" id="UP000237105">
    <property type="component" value="Unassembled WGS sequence"/>
</dbReference>
<dbReference type="AlphaFoldDB" id="A0A2P5BKY2"/>
<sequence length="50" mass="5321">MAVGRISFALTSTASTLEKLEPYLESGKVKAAVGGISSHFALSLVQNFHR</sequence>
<dbReference type="OrthoDB" id="48317at2759"/>
<evidence type="ECO:0000313" key="2">
    <source>
        <dbReference type="Proteomes" id="UP000237105"/>
    </source>
</evidence>
<evidence type="ECO:0000313" key="1">
    <source>
        <dbReference type="EMBL" id="PON49472.1"/>
    </source>
</evidence>
<comment type="caution">
    <text evidence="1">The sequence shown here is derived from an EMBL/GenBank/DDBJ whole genome shotgun (WGS) entry which is preliminary data.</text>
</comment>
<gene>
    <name evidence="1" type="ORF">PanWU01x14_229880</name>
</gene>
<accession>A0A2P5BKY2</accession>
<protein>
    <submittedName>
        <fullName evidence="1">Uncharacterized protein</fullName>
    </submittedName>
</protein>